<dbReference type="AlphaFoldDB" id="A0A9D4DUN3"/>
<comment type="caution">
    <text evidence="1">The sequence shown here is derived from an EMBL/GenBank/DDBJ whole genome shotgun (WGS) entry which is preliminary data.</text>
</comment>
<sequence>MQTFFIPKCHQISHDTVMKTIIQNQHFRANLFLCSDQEITLNEELFVQLYKTLNCPKKYVNTKISYEEVRALTIAKKLDATQKSCVRTADHRKWLPPESAVLRLAQLMNLQIKYLETMGTHNATLPNFLQSPCLRKISAGEIHCRI</sequence>
<dbReference type="EMBL" id="JAIWYP010000010">
    <property type="protein sequence ID" value="KAH3755578.1"/>
    <property type="molecule type" value="Genomic_DNA"/>
</dbReference>
<organism evidence="1 2">
    <name type="scientific">Dreissena polymorpha</name>
    <name type="common">Zebra mussel</name>
    <name type="synonym">Mytilus polymorpha</name>
    <dbReference type="NCBI Taxonomy" id="45954"/>
    <lineage>
        <taxon>Eukaryota</taxon>
        <taxon>Metazoa</taxon>
        <taxon>Spiralia</taxon>
        <taxon>Lophotrochozoa</taxon>
        <taxon>Mollusca</taxon>
        <taxon>Bivalvia</taxon>
        <taxon>Autobranchia</taxon>
        <taxon>Heteroconchia</taxon>
        <taxon>Euheterodonta</taxon>
        <taxon>Imparidentia</taxon>
        <taxon>Neoheterodontei</taxon>
        <taxon>Myida</taxon>
        <taxon>Dreissenoidea</taxon>
        <taxon>Dreissenidae</taxon>
        <taxon>Dreissena</taxon>
    </lineage>
</organism>
<name>A0A9D4DUN3_DREPO</name>
<dbReference type="Proteomes" id="UP000828390">
    <property type="component" value="Unassembled WGS sequence"/>
</dbReference>
<protein>
    <submittedName>
        <fullName evidence="1">Uncharacterized protein</fullName>
    </submittedName>
</protein>
<accession>A0A9D4DUN3</accession>
<keyword evidence="2" id="KW-1185">Reference proteome</keyword>
<proteinExistence type="predicted"/>
<evidence type="ECO:0000313" key="2">
    <source>
        <dbReference type="Proteomes" id="UP000828390"/>
    </source>
</evidence>
<reference evidence="1" key="2">
    <citation type="submission" date="2020-11" db="EMBL/GenBank/DDBJ databases">
        <authorList>
            <person name="McCartney M.A."/>
            <person name="Auch B."/>
            <person name="Kono T."/>
            <person name="Mallez S."/>
            <person name="Becker A."/>
            <person name="Gohl D.M."/>
            <person name="Silverstein K.A.T."/>
            <person name="Koren S."/>
            <person name="Bechman K.B."/>
            <person name="Herman A."/>
            <person name="Abrahante J.E."/>
            <person name="Garbe J."/>
        </authorList>
    </citation>
    <scope>NUCLEOTIDE SEQUENCE</scope>
    <source>
        <strain evidence="1">Duluth1</strain>
        <tissue evidence="1">Whole animal</tissue>
    </source>
</reference>
<evidence type="ECO:0000313" key="1">
    <source>
        <dbReference type="EMBL" id="KAH3755578.1"/>
    </source>
</evidence>
<gene>
    <name evidence="1" type="ORF">DPMN_190276</name>
</gene>
<reference evidence="1" key="1">
    <citation type="journal article" date="2019" name="bioRxiv">
        <title>The Genome of the Zebra Mussel, Dreissena polymorpha: A Resource for Invasive Species Research.</title>
        <authorList>
            <person name="McCartney M.A."/>
            <person name="Auch B."/>
            <person name="Kono T."/>
            <person name="Mallez S."/>
            <person name="Zhang Y."/>
            <person name="Obille A."/>
            <person name="Becker A."/>
            <person name="Abrahante J.E."/>
            <person name="Garbe J."/>
            <person name="Badalamenti J.P."/>
            <person name="Herman A."/>
            <person name="Mangelson H."/>
            <person name="Liachko I."/>
            <person name="Sullivan S."/>
            <person name="Sone E.D."/>
            <person name="Koren S."/>
            <person name="Silverstein K.A.T."/>
            <person name="Beckman K.B."/>
            <person name="Gohl D.M."/>
        </authorList>
    </citation>
    <scope>NUCLEOTIDE SEQUENCE</scope>
    <source>
        <strain evidence="1">Duluth1</strain>
        <tissue evidence="1">Whole animal</tissue>
    </source>
</reference>